<comment type="caution">
    <text evidence="5">The sequence shown here is derived from an EMBL/GenBank/DDBJ whole genome shotgun (WGS) entry which is preliminary data.</text>
</comment>
<evidence type="ECO:0000313" key="5">
    <source>
        <dbReference type="EMBL" id="TNN06207.1"/>
    </source>
</evidence>
<keyword evidence="3" id="KW-0106">Calcium</keyword>
<evidence type="ECO:0000313" key="6">
    <source>
        <dbReference type="Proteomes" id="UP000311919"/>
    </source>
</evidence>
<name>A0A4Z2CPN0_SCHJA</name>
<sequence length="106" mass="11978">MNILNSIAKFILIQKAAMNNFFSKSMSITEIGEIFGKLDKNHNGLVSQKELKAFLKHNSVKYENKEIREFVAKIDDNNDGQISMDEMIKALSGNLDVSKASQLMPR</sequence>
<dbReference type="Gene3D" id="1.10.238.10">
    <property type="entry name" value="EF-hand"/>
    <property type="match status" value="1"/>
</dbReference>
<dbReference type="SMART" id="SM00054">
    <property type="entry name" value="EFh"/>
    <property type="match status" value="2"/>
</dbReference>
<protein>
    <submittedName>
        <fullName evidence="5">EF hand protein</fullName>
    </submittedName>
</protein>
<dbReference type="Pfam" id="PF13499">
    <property type="entry name" value="EF-hand_7"/>
    <property type="match status" value="1"/>
</dbReference>
<dbReference type="PANTHER" id="PTHR34524">
    <property type="entry name" value="CALCYPHOSIN"/>
    <property type="match status" value="1"/>
</dbReference>
<keyword evidence="2" id="KW-0677">Repeat</keyword>
<evidence type="ECO:0000256" key="3">
    <source>
        <dbReference type="ARBA" id="ARBA00022837"/>
    </source>
</evidence>
<evidence type="ECO:0000256" key="2">
    <source>
        <dbReference type="ARBA" id="ARBA00022737"/>
    </source>
</evidence>
<dbReference type="STRING" id="6182.A0A4Z2CPN0"/>
<evidence type="ECO:0000256" key="1">
    <source>
        <dbReference type="ARBA" id="ARBA00022723"/>
    </source>
</evidence>
<keyword evidence="1" id="KW-0479">Metal-binding</keyword>
<dbReference type="PROSITE" id="PS00018">
    <property type="entry name" value="EF_HAND_1"/>
    <property type="match status" value="2"/>
</dbReference>
<feature type="domain" description="EF-hand" evidence="4">
    <location>
        <begin position="26"/>
        <end position="61"/>
    </location>
</feature>
<dbReference type="InterPro" id="IPR011992">
    <property type="entry name" value="EF-hand-dom_pair"/>
</dbReference>
<proteinExistence type="predicted"/>
<dbReference type="PROSITE" id="PS50222">
    <property type="entry name" value="EF_HAND_2"/>
    <property type="match status" value="2"/>
</dbReference>
<dbReference type="Proteomes" id="UP000311919">
    <property type="component" value="Unassembled WGS sequence"/>
</dbReference>
<dbReference type="EMBL" id="SKCS01000475">
    <property type="protein sequence ID" value="TNN06207.1"/>
    <property type="molecule type" value="Genomic_DNA"/>
</dbReference>
<reference evidence="5 6" key="1">
    <citation type="submission" date="2019-03" db="EMBL/GenBank/DDBJ databases">
        <title>An improved genome assembly of the fluke Schistosoma japonicum.</title>
        <authorList>
            <person name="Hu W."/>
            <person name="Luo F."/>
            <person name="Yin M."/>
            <person name="Mo X."/>
            <person name="Sun C."/>
            <person name="Wu Q."/>
            <person name="Zhu B."/>
            <person name="Xiang M."/>
            <person name="Wang J."/>
            <person name="Wang Y."/>
            <person name="Zhang T."/>
            <person name="Xu B."/>
            <person name="Zheng H."/>
            <person name="Feng Z."/>
        </authorList>
    </citation>
    <scope>NUCLEOTIDE SEQUENCE [LARGE SCALE GENOMIC DNA]</scope>
    <source>
        <strain evidence="5">HuSjv2</strain>
        <tissue evidence="5">Worms</tissue>
    </source>
</reference>
<gene>
    <name evidence="5" type="ORF">EWB00_008534</name>
</gene>
<dbReference type="PANTHER" id="PTHR34524:SF1">
    <property type="entry name" value="CILIA- AND FLAGELLA-ASSOCIATED PROTEIN 68"/>
    <property type="match status" value="1"/>
</dbReference>
<dbReference type="InterPro" id="IPR002048">
    <property type="entry name" value="EF_hand_dom"/>
</dbReference>
<dbReference type="GO" id="GO:0005509">
    <property type="term" value="F:calcium ion binding"/>
    <property type="evidence" value="ECO:0007669"/>
    <property type="project" value="InterPro"/>
</dbReference>
<organism evidence="5 6">
    <name type="scientific">Schistosoma japonicum</name>
    <name type="common">Blood fluke</name>
    <dbReference type="NCBI Taxonomy" id="6182"/>
    <lineage>
        <taxon>Eukaryota</taxon>
        <taxon>Metazoa</taxon>
        <taxon>Spiralia</taxon>
        <taxon>Lophotrochozoa</taxon>
        <taxon>Platyhelminthes</taxon>
        <taxon>Trematoda</taxon>
        <taxon>Digenea</taxon>
        <taxon>Strigeidida</taxon>
        <taxon>Schistosomatoidea</taxon>
        <taxon>Schistosomatidae</taxon>
        <taxon>Schistosoma</taxon>
    </lineage>
</organism>
<dbReference type="InterPro" id="IPR051581">
    <property type="entry name" value="Ca-bind"/>
</dbReference>
<evidence type="ECO:0000259" key="4">
    <source>
        <dbReference type="PROSITE" id="PS50222"/>
    </source>
</evidence>
<dbReference type="OrthoDB" id="293868at2759"/>
<dbReference type="InterPro" id="IPR018247">
    <property type="entry name" value="EF_Hand_1_Ca_BS"/>
</dbReference>
<feature type="domain" description="EF-hand" evidence="4">
    <location>
        <begin position="62"/>
        <end position="97"/>
    </location>
</feature>
<dbReference type="CDD" id="cd00051">
    <property type="entry name" value="EFh"/>
    <property type="match status" value="1"/>
</dbReference>
<accession>A0A4Z2CPN0</accession>
<keyword evidence="6" id="KW-1185">Reference proteome</keyword>
<dbReference type="AlphaFoldDB" id="A0A4Z2CPN0"/>
<dbReference type="SUPFAM" id="SSF47473">
    <property type="entry name" value="EF-hand"/>
    <property type="match status" value="1"/>
</dbReference>